<dbReference type="InterPro" id="IPR011990">
    <property type="entry name" value="TPR-like_helical_dom_sf"/>
</dbReference>
<evidence type="ECO:0000256" key="1">
    <source>
        <dbReference type="SAM" id="MobiDB-lite"/>
    </source>
</evidence>
<dbReference type="CDD" id="cd07302">
    <property type="entry name" value="CHD"/>
    <property type="match status" value="1"/>
</dbReference>
<dbReference type="PANTHER" id="PTHR43081">
    <property type="entry name" value="ADENYLATE CYCLASE, TERMINAL-DIFFERENTIATION SPECIFIC-RELATED"/>
    <property type="match status" value="1"/>
</dbReference>
<sequence length="712" mass="75789">MSADPGRRRARTSATACLAAAERVESPAVADPAHSDFSLRWRWLLPVVALVGLFHLSPLSDALNRGFFDAASRHPLKAPPLPDNSALVLVDEKTMAAMSAQGVRWPFPRLIFAQLIASLHLAGAEKVVVDFTFFEESDAMQDQLLAGLAAAAPSVVLARTAERPPVFWSEEFVAAHPQFFGNKMRTGLVEFPADADGVARRYDLPLSLAGSADGEPKRPKNAQGGLLRWHGGLRSIETKGVKVYSAADFIAVGRPIIERLANAAPDLDAPGLAAALAAEPALQGPLADAVRGKVVFVGANASGTFDVKPLPVGKVEPGVLIHWTAWTNLVTGGFITALAWPFGLGATLLAGAAVLLAGLNRTSIIAPVGIAVVLTAVLFGGAYAGLSAGWWLPPATPAAGVALVLLGVVVENFWREQRRKREIQAMFGAYVDPGVVEELVRNPAAIRLGGERREATVFFSDLAGFTDLSEKLPAEQMVEVVNAYLEETSECLHRHGAYVDKYIGDAVMAVLGAPQQLPDHAVAACHAALEARAALAGINARYAAKVGVTLEVRIGLNTGDMVVGNLGSSRKKQYTVMGDTVNLASRLEGANKAFGTGILLGEETARRVQSAMVTRPLARLRVKGKLQAIEVHTLHGVAGTLPAEEKEFVEIYRAGYTALCQRRFAEAAAAFTRALALRPGDLTTRRWQFEATSLTQSPPPPDWEPVISLDSK</sequence>
<dbReference type="OrthoDB" id="9806704at2"/>
<evidence type="ECO:0000259" key="3">
    <source>
        <dbReference type="PROSITE" id="PS50125"/>
    </source>
</evidence>
<dbReference type="PANTHER" id="PTHR43081:SF1">
    <property type="entry name" value="ADENYLATE CYCLASE, TERMINAL-DIFFERENTIATION SPECIFIC"/>
    <property type="match status" value="1"/>
</dbReference>
<dbReference type="InterPro" id="IPR001054">
    <property type="entry name" value="A/G_cyclase"/>
</dbReference>
<keyword evidence="2" id="KW-0472">Membrane</keyword>
<keyword evidence="2" id="KW-1133">Transmembrane helix</keyword>
<feature type="transmembrane region" description="Helical" evidence="2">
    <location>
        <begin position="338"/>
        <end position="357"/>
    </location>
</feature>
<dbReference type="InterPro" id="IPR050697">
    <property type="entry name" value="Adenylyl/Guanylyl_Cyclase_3/4"/>
</dbReference>
<dbReference type="Pfam" id="PF00211">
    <property type="entry name" value="Guanylate_cyc"/>
    <property type="match status" value="1"/>
</dbReference>
<feature type="transmembrane region" description="Helical" evidence="2">
    <location>
        <begin position="390"/>
        <end position="414"/>
    </location>
</feature>
<comment type="caution">
    <text evidence="4">The sequence shown here is derived from an EMBL/GenBank/DDBJ whole genome shotgun (WGS) entry which is preliminary data.</text>
</comment>
<evidence type="ECO:0000313" key="4">
    <source>
        <dbReference type="EMBL" id="RXK54428.1"/>
    </source>
</evidence>
<dbReference type="GO" id="GO:0009190">
    <property type="term" value="P:cyclic nucleotide biosynthetic process"/>
    <property type="evidence" value="ECO:0007669"/>
    <property type="project" value="InterPro"/>
</dbReference>
<evidence type="ECO:0000256" key="2">
    <source>
        <dbReference type="SAM" id="Phobius"/>
    </source>
</evidence>
<gene>
    <name evidence="4" type="ORF">ESB00_00585</name>
</gene>
<protein>
    <submittedName>
        <fullName evidence="4">Adenylate/guanylate cyclase domain-containing protein</fullName>
    </submittedName>
</protein>
<keyword evidence="5" id="KW-1185">Reference proteome</keyword>
<organism evidence="4 5">
    <name type="scientific">Oleiharenicola lentus</name>
    <dbReference type="NCBI Taxonomy" id="2508720"/>
    <lineage>
        <taxon>Bacteria</taxon>
        <taxon>Pseudomonadati</taxon>
        <taxon>Verrucomicrobiota</taxon>
        <taxon>Opitutia</taxon>
        <taxon>Opitutales</taxon>
        <taxon>Opitutaceae</taxon>
        <taxon>Oleiharenicola</taxon>
    </lineage>
</organism>
<accession>A0A4Q1C6K9</accession>
<proteinExistence type="predicted"/>
<dbReference type="SMART" id="SM01080">
    <property type="entry name" value="CHASE2"/>
    <property type="match status" value="1"/>
</dbReference>
<evidence type="ECO:0000313" key="5">
    <source>
        <dbReference type="Proteomes" id="UP000290218"/>
    </source>
</evidence>
<keyword evidence="2" id="KW-0812">Transmembrane</keyword>
<dbReference type="SUPFAM" id="SSF55073">
    <property type="entry name" value="Nucleotide cyclase"/>
    <property type="match status" value="1"/>
</dbReference>
<dbReference type="AlphaFoldDB" id="A0A4Q1C6K9"/>
<dbReference type="SUPFAM" id="SSF48452">
    <property type="entry name" value="TPR-like"/>
    <property type="match status" value="1"/>
</dbReference>
<feature type="region of interest" description="Disordered" evidence="1">
    <location>
        <begin position="691"/>
        <end position="712"/>
    </location>
</feature>
<name>A0A4Q1C6K9_9BACT</name>
<dbReference type="PROSITE" id="PS50125">
    <property type="entry name" value="GUANYLATE_CYCLASE_2"/>
    <property type="match status" value="1"/>
</dbReference>
<dbReference type="EMBL" id="SDHX01000001">
    <property type="protein sequence ID" value="RXK54428.1"/>
    <property type="molecule type" value="Genomic_DNA"/>
</dbReference>
<dbReference type="GO" id="GO:0004016">
    <property type="term" value="F:adenylate cyclase activity"/>
    <property type="evidence" value="ECO:0007669"/>
    <property type="project" value="UniProtKB-ARBA"/>
</dbReference>
<dbReference type="Pfam" id="PF05226">
    <property type="entry name" value="CHASE2"/>
    <property type="match status" value="1"/>
</dbReference>
<dbReference type="SMART" id="SM00044">
    <property type="entry name" value="CYCc"/>
    <property type="match status" value="1"/>
</dbReference>
<dbReference type="InterPro" id="IPR007890">
    <property type="entry name" value="CHASE2"/>
</dbReference>
<dbReference type="Gene3D" id="3.30.70.1230">
    <property type="entry name" value="Nucleotide cyclase"/>
    <property type="match status" value="1"/>
</dbReference>
<dbReference type="Proteomes" id="UP000290218">
    <property type="component" value="Unassembled WGS sequence"/>
</dbReference>
<feature type="domain" description="Guanylate cyclase" evidence="3">
    <location>
        <begin position="456"/>
        <end position="588"/>
    </location>
</feature>
<feature type="transmembrane region" description="Helical" evidence="2">
    <location>
        <begin position="364"/>
        <end position="384"/>
    </location>
</feature>
<dbReference type="GO" id="GO:0035556">
    <property type="term" value="P:intracellular signal transduction"/>
    <property type="evidence" value="ECO:0007669"/>
    <property type="project" value="InterPro"/>
</dbReference>
<reference evidence="4 5" key="1">
    <citation type="submission" date="2019-01" db="EMBL/GenBank/DDBJ databases">
        <title>Lacunisphaera sp. strain TWA-58.</title>
        <authorList>
            <person name="Chen W.-M."/>
        </authorList>
    </citation>
    <scope>NUCLEOTIDE SEQUENCE [LARGE SCALE GENOMIC DNA]</scope>
    <source>
        <strain evidence="4 5">TWA-58</strain>
    </source>
</reference>
<dbReference type="InterPro" id="IPR029787">
    <property type="entry name" value="Nucleotide_cyclase"/>
</dbReference>